<evidence type="ECO:0000313" key="8">
    <source>
        <dbReference type="EMBL" id="KAF1980063.1"/>
    </source>
</evidence>
<dbReference type="SUPFAM" id="SSF54534">
    <property type="entry name" value="FKBP-like"/>
    <property type="match status" value="1"/>
</dbReference>
<evidence type="ECO:0000256" key="2">
    <source>
        <dbReference type="ARBA" id="ARBA00002388"/>
    </source>
</evidence>
<dbReference type="Proteomes" id="UP000800036">
    <property type="component" value="Unassembled WGS sequence"/>
</dbReference>
<dbReference type="EMBL" id="ML976656">
    <property type="protein sequence ID" value="KAF1980063.1"/>
    <property type="molecule type" value="Genomic_DNA"/>
</dbReference>
<gene>
    <name evidence="8" type="ORF">BU23DRAFT_548260</name>
</gene>
<proteinExistence type="inferred from homology"/>
<keyword evidence="9" id="KW-1185">Reference proteome</keyword>
<dbReference type="AlphaFoldDB" id="A0A6A5VQU4"/>
<feature type="domain" description="PPIase FKBP-type" evidence="7">
    <location>
        <begin position="19"/>
        <end position="119"/>
    </location>
</feature>
<evidence type="ECO:0000259" key="7">
    <source>
        <dbReference type="PROSITE" id="PS50059"/>
    </source>
</evidence>
<evidence type="ECO:0000256" key="4">
    <source>
        <dbReference type="ARBA" id="ARBA00023235"/>
    </source>
</evidence>
<accession>A0A6A5VQU4</accession>
<evidence type="ECO:0000256" key="6">
    <source>
        <dbReference type="PROSITE-ProRule" id="PRU00277"/>
    </source>
</evidence>
<comment type="function">
    <text evidence="2">PPIases accelerate the folding of proteins. It catalyzes the cis-trans isomerization of proline imidic peptide bonds in oligopeptides.</text>
</comment>
<dbReference type="GO" id="GO:0005737">
    <property type="term" value="C:cytoplasm"/>
    <property type="evidence" value="ECO:0007669"/>
    <property type="project" value="TreeGrafter"/>
</dbReference>
<comment type="similarity">
    <text evidence="5">Belongs to the FKBP-type PPIase family. FKBP1 subfamily.</text>
</comment>
<dbReference type="InterPro" id="IPR046357">
    <property type="entry name" value="PPIase_dom_sf"/>
</dbReference>
<dbReference type="GO" id="GO:0003755">
    <property type="term" value="F:peptidyl-prolyl cis-trans isomerase activity"/>
    <property type="evidence" value="ECO:0007669"/>
    <property type="project" value="UniProtKB-KW"/>
</dbReference>
<keyword evidence="3 6" id="KW-0697">Rotamase</keyword>
<dbReference type="EC" id="5.2.1.8" evidence="6"/>
<evidence type="ECO:0000256" key="1">
    <source>
        <dbReference type="ARBA" id="ARBA00000971"/>
    </source>
</evidence>
<dbReference type="OrthoDB" id="1902587at2759"/>
<comment type="catalytic activity">
    <reaction evidence="1 6">
        <text>[protein]-peptidylproline (omega=180) = [protein]-peptidylproline (omega=0)</text>
        <dbReference type="Rhea" id="RHEA:16237"/>
        <dbReference type="Rhea" id="RHEA-COMP:10747"/>
        <dbReference type="Rhea" id="RHEA-COMP:10748"/>
        <dbReference type="ChEBI" id="CHEBI:83833"/>
        <dbReference type="ChEBI" id="CHEBI:83834"/>
        <dbReference type="EC" id="5.2.1.8"/>
    </reaction>
</comment>
<dbReference type="FunFam" id="3.10.50.40:FF:000050">
    <property type="entry name" value="Peptidylprolyl isomerase"/>
    <property type="match status" value="1"/>
</dbReference>
<dbReference type="InterPro" id="IPR050689">
    <property type="entry name" value="FKBP-type_PPIase"/>
</dbReference>
<evidence type="ECO:0000313" key="9">
    <source>
        <dbReference type="Proteomes" id="UP000800036"/>
    </source>
</evidence>
<evidence type="ECO:0000256" key="5">
    <source>
        <dbReference type="ARBA" id="ARBA00038106"/>
    </source>
</evidence>
<keyword evidence="4 6" id="KW-0413">Isomerase</keyword>
<name>A0A6A5VQU4_9PLEO</name>
<reference evidence="8" key="1">
    <citation type="journal article" date="2020" name="Stud. Mycol.">
        <title>101 Dothideomycetes genomes: a test case for predicting lifestyles and emergence of pathogens.</title>
        <authorList>
            <person name="Haridas S."/>
            <person name="Albert R."/>
            <person name="Binder M."/>
            <person name="Bloem J."/>
            <person name="Labutti K."/>
            <person name="Salamov A."/>
            <person name="Andreopoulos B."/>
            <person name="Baker S."/>
            <person name="Barry K."/>
            <person name="Bills G."/>
            <person name="Bluhm B."/>
            <person name="Cannon C."/>
            <person name="Castanera R."/>
            <person name="Culley D."/>
            <person name="Daum C."/>
            <person name="Ezra D."/>
            <person name="Gonzalez J."/>
            <person name="Henrissat B."/>
            <person name="Kuo A."/>
            <person name="Liang C."/>
            <person name="Lipzen A."/>
            <person name="Lutzoni F."/>
            <person name="Magnuson J."/>
            <person name="Mondo S."/>
            <person name="Nolan M."/>
            <person name="Ohm R."/>
            <person name="Pangilinan J."/>
            <person name="Park H.-J."/>
            <person name="Ramirez L."/>
            <person name="Alfaro M."/>
            <person name="Sun H."/>
            <person name="Tritt A."/>
            <person name="Yoshinaga Y."/>
            <person name="Zwiers L.-H."/>
            <person name="Turgeon B."/>
            <person name="Goodwin S."/>
            <person name="Spatafora J."/>
            <person name="Crous P."/>
            <person name="Grigoriev I."/>
        </authorList>
    </citation>
    <scope>NUCLEOTIDE SEQUENCE</scope>
    <source>
        <strain evidence="8">CBS 107.79</strain>
    </source>
</reference>
<dbReference type="Gene3D" id="3.10.50.40">
    <property type="match status" value="1"/>
</dbReference>
<dbReference type="PROSITE" id="PS50059">
    <property type="entry name" value="FKBP_PPIASE"/>
    <property type="match status" value="1"/>
</dbReference>
<dbReference type="InterPro" id="IPR001179">
    <property type="entry name" value="PPIase_FKBP_dom"/>
</dbReference>
<dbReference type="PANTHER" id="PTHR10516">
    <property type="entry name" value="PEPTIDYL-PROLYL CIS-TRANS ISOMERASE"/>
    <property type="match status" value="1"/>
</dbReference>
<evidence type="ECO:0000256" key="3">
    <source>
        <dbReference type="ARBA" id="ARBA00023110"/>
    </source>
</evidence>
<dbReference type="Pfam" id="PF00254">
    <property type="entry name" value="FKBP_C"/>
    <property type="match status" value="1"/>
</dbReference>
<organism evidence="8 9">
    <name type="scientific">Bimuria novae-zelandiae CBS 107.79</name>
    <dbReference type="NCBI Taxonomy" id="1447943"/>
    <lineage>
        <taxon>Eukaryota</taxon>
        <taxon>Fungi</taxon>
        <taxon>Dikarya</taxon>
        <taxon>Ascomycota</taxon>
        <taxon>Pezizomycotina</taxon>
        <taxon>Dothideomycetes</taxon>
        <taxon>Pleosporomycetidae</taxon>
        <taxon>Pleosporales</taxon>
        <taxon>Massarineae</taxon>
        <taxon>Didymosphaeriaceae</taxon>
        <taxon>Bimuria</taxon>
    </lineage>
</organism>
<sequence length="124" mass="13323">MGIEKQVIREGNGVCPQKHDEVSMEYTGWLYDESKADKKGNQFDSSVGRGDLVTEIGVGRVIRGWDEGILGTSGSAPMSLGEKATLIITPDYGYGARGFHGFIPPNAMLVFDVELKAINGQSAS</sequence>
<protein>
    <recommendedName>
        <fullName evidence="6">peptidylprolyl isomerase</fullName>
        <ecNumber evidence="6">5.2.1.8</ecNumber>
    </recommendedName>
</protein>
<dbReference type="PANTHER" id="PTHR10516:SF447">
    <property type="entry name" value="FK506-BINDING PROTEIN 1B"/>
    <property type="match status" value="1"/>
</dbReference>